<sequence>MGDKCTVTISKILQTYLSYYLPRVRACYIRTSGQRPTTMGVLHRKKKGTRRIIMFSTKSSQSPAPNFQTMNRDRGVDVRLNYMACRTFVLIHVRSPDIVIYVNHHS</sequence>
<dbReference type="EMBL" id="CP069102">
    <property type="protein sequence ID" value="QSS49148.1"/>
    <property type="molecule type" value="Genomic_DNA"/>
</dbReference>
<evidence type="ECO:0000313" key="1">
    <source>
        <dbReference type="EMBL" id="QSS49148.1"/>
    </source>
</evidence>
<dbReference type="AlphaFoldDB" id="A0A8A1L417"/>
<proteinExistence type="predicted"/>
<name>A0A8A1L417_AJEC8</name>
<dbReference type="Proteomes" id="UP000663419">
    <property type="component" value="Chromosome 1"/>
</dbReference>
<accession>A0A8A1L417</accession>
<organism evidence="1 2">
    <name type="scientific">Ajellomyces capsulatus (strain H88)</name>
    <name type="common">Darling's disease fungus</name>
    <name type="synonym">Histoplasma capsulatum</name>
    <dbReference type="NCBI Taxonomy" id="544711"/>
    <lineage>
        <taxon>Eukaryota</taxon>
        <taxon>Fungi</taxon>
        <taxon>Dikarya</taxon>
        <taxon>Ascomycota</taxon>
        <taxon>Pezizomycotina</taxon>
        <taxon>Eurotiomycetes</taxon>
        <taxon>Eurotiomycetidae</taxon>
        <taxon>Onygenales</taxon>
        <taxon>Ajellomycetaceae</taxon>
        <taxon>Histoplasma</taxon>
    </lineage>
</organism>
<reference evidence="1" key="1">
    <citation type="submission" date="2021-01" db="EMBL/GenBank/DDBJ databases">
        <title>Chromosome-level genome assembly of a human fungal pathogen reveals clustering of transcriptionally co-regulated genes.</title>
        <authorList>
            <person name="Voorhies M."/>
            <person name="Cohen S."/>
            <person name="Shea T.P."/>
            <person name="Petrus S."/>
            <person name="Munoz J.F."/>
            <person name="Poplawski S."/>
            <person name="Goldman W.E."/>
            <person name="Michael T."/>
            <person name="Cuomo C.A."/>
            <person name="Sil A."/>
            <person name="Beyhan S."/>
        </authorList>
    </citation>
    <scope>NUCLEOTIDE SEQUENCE</scope>
    <source>
        <strain evidence="1">H88</strain>
    </source>
</reference>
<protein>
    <submittedName>
        <fullName evidence="1">Uncharacterized protein</fullName>
    </submittedName>
</protein>
<gene>
    <name evidence="1" type="ORF">I7I53_09428</name>
</gene>
<evidence type="ECO:0000313" key="2">
    <source>
        <dbReference type="Proteomes" id="UP000663419"/>
    </source>
</evidence>
<dbReference type="VEuPathDB" id="FungiDB:I7I53_09428"/>